<dbReference type="PANTHER" id="PTHR30203">
    <property type="entry name" value="OUTER MEMBRANE CATION EFFLUX PROTEIN"/>
    <property type="match status" value="1"/>
</dbReference>
<keyword evidence="2" id="KW-1134">Transmembrane beta strand</keyword>
<evidence type="ECO:0000256" key="1">
    <source>
        <dbReference type="ARBA" id="ARBA00007613"/>
    </source>
</evidence>
<keyword evidence="2" id="KW-0449">Lipoprotein</keyword>
<dbReference type="Pfam" id="PF02321">
    <property type="entry name" value="OEP"/>
    <property type="match status" value="2"/>
</dbReference>
<evidence type="ECO:0000256" key="2">
    <source>
        <dbReference type="RuleBase" id="RU362097"/>
    </source>
</evidence>
<keyword evidence="2" id="KW-0472">Membrane</keyword>
<evidence type="ECO:0000313" key="4">
    <source>
        <dbReference type="Proteomes" id="UP001484535"/>
    </source>
</evidence>
<accession>A0ABV0CZT2</accession>
<dbReference type="RefSeq" id="WP_346785671.1">
    <property type="nucleotide sequence ID" value="NZ_JBDLBR010000004.1"/>
</dbReference>
<dbReference type="SUPFAM" id="SSF56954">
    <property type="entry name" value="Outer membrane efflux proteins (OEP)"/>
    <property type="match status" value="1"/>
</dbReference>
<evidence type="ECO:0000313" key="3">
    <source>
        <dbReference type="EMBL" id="MEN7538221.1"/>
    </source>
</evidence>
<keyword evidence="2" id="KW-0564">Palmitate</keyword>
<keyword evidence="2" id="KW-0732">Signal</keyword>
<dbReference type="Gene3D" id="1.20.1600.10">
    <property type="entry name" value="Outer membrane efflux proteins (OEP)"/>
    <property type="match status" value="1"/>
</dbReference>
<dbReference type="PANTHER" id="PTHR30203:SF25">
    <property type="entry name" value="OUTER MEMBRANE PROTEIN-RELATED"/>
    <property type="match status" value="1"/>
</dbReference>
<name>A0ABV0CZT2_9SPHN</name>
<comment type="subcellular location">
    <subcellularLocation>
        <location evidence="2">Cell membrane</location>
        <topology evidence="2">Lipid-anchor</topology>
    </subcellularLocation>
</comment>
<reference evidence="3 4" key="1">
    <citation type="submission" date="2024-05" db="EMBL/GenBank/DDBJ databases">
        <authorList>
            <person name="Park S."/>
        </authorList>
    </citation>
    <scope>NUCLEOTIDE SEQUENCE [LARGE SCALE GENOMIC DNA]</scope>
    <source>
        <strain evidence="3 4">DGU5</strain>
    </source>
</reference>
<keyword evidence="2" id="KW-0812">Transmembrane</keyword>
<organism evidence="3 4">
    <name type="scientific">Aurantiacibacter flavus</name>
    <dbReference type="NCBI Taxonomy" id="3145232"/>
    <lineage>
        <taxon>Bacteria</taxon>
        <taxon>Pseudomonadati</taxon>
        <taxon>Pseudomonadota</taxon>
        <taxon>Alphaproteobacteria</taxon>
        <taxon>Sphingomonadales</taxon>
        <taxon>Erythrobacteraceae</taxon>
        <taxon>Aurantiacibacter</taxon>
    </lineage>
</organism>
<comment type="caution">
    <text evidence="3">The sequence shown here is derived from an EMBL/GenBank/DDBJ whole genome shotgun (WGS) entry which is preliminary data.</text>
</comment>
<dbReference type="Proteomes" id="UP001484535">
    <property type="component" value="Unassembled WGS sequence"/>
</dbReference>
<sequence length="466" mass="50470">MKPRALLAGTLPLVLSACMTGTDYAPPPAPVASNYRAAAADRAGLSKLWWKAFDDPVLQDLVETVLDQNLDIEAALARVERARAVARLTGAALLPSGTIEFSANRTRESAETGLASLADRVPSVDYSRTKNAFDVSVGASWELDLFGGLHRQKEAATYEYQAAVASGAAMRVTVVADTVDCYLQLRTLQSRLAIAEEQSALTAGLERLVQQRYEAGEASLRELEQARTSSASVRAIPPVLRGEIEVQLNRLAVLAGKEPEAERAELDTPRAIPLAPLTDMGTPGDLLRTRPDIVAAERRLAASHERIAASLAEYYPKISLSALGGFQASTPSRLFTEPASILQAGLGLRWRLFDFKRIDAEVADARGAEREALAQYRQAVLRAAADVEDAVMLYHTAHERLLTHRSQLHSAERARTLADQAWREGEVALSELIEADRRVLEAREAAAVARGDMARATVAAYRATVG</sequence>
<dbReference type="PROSITE" id="PS51257">
    <property type="entry name" value="PROKAR_LIPOPROTEIN"/>
    <property type="match status" value="1"/>
</dbReference>
<feature type="chain" id="PRO_5045013954" evidence="2">
    <location>
        <begin position="26"/>
        <end position="466"/>
    </location>
</feature>
<proteinExistence type="inferred from homology"/>
<comment type="similarity">
    <text evidence="1 2">Belongs to the outer membrane factor (OMF) (TC 1.B.17) family.</text>
</comment>
<gene>
    <name evidence="3" type="ORF">ABDJ38_13645</name>
</gene>
<feature type="signal peptide" evidence="2">
    <location>
        <begin position="1"/>
        <end position="25"/>
    </location>
</feature>
<keyword evidence="4" id="KW-1185">Reference proteome</keyword>
<dbReference type="EMBL" id="JBDLBR010000004">
    <property type="protein sequence ID" value="MEN7538221.1"/>
    <property type="molecule type" value="Genomic_DNA"/>
</dbReference>
<dbReference type="InterPro" id="IPR003423">
    <property type="entry name" value="OMP_efflux"/>
</dbReference>
<protein>
    <submittedName>
        <fullName evidence="3">Efflux transporter outer membrane subunit</fullName>
    </submittedName>
</protein>
<dbReference type="Gene3D" id="2.20.200.10">
    <property type="entry name" value="Outer membrane efflux proteins (OEP)"/>
    <property type="match status" value="1"/>
</dbReference>
<dbReference type="InterPro" id="IPR010131">
    <property type="entry name" value="MdtP/NodT-like"/>
</dbReference>
<dbReference type="NCBIfam" id="TIGR01845">
    <property type="entry name" value="outer_NodT"/>
    <property type="match status" value="1"/>
</dbReference>